<protein>
    <submittedName>
        <fullName evidence="1">Uncharacterized protein</fullName>
    </submittedName>
</protein>
<evidence type="ECO:0000313" key="1">
    <source>
        <dbReference type="EMBL" id="KAF7423070.1"/>
    </source>
</evidence>
<proteinExistence type="predicted"/>
<gene>
    <name evidence="1" type="ORF">H0235_008353</name>
</gene>
<organism evidence="1 2">
    <name type="scientific">Vespula pensylvanica</name>
    <name type="common">Western yellow jacket</name>
    <name type="synonym">Wasp</name>
    <dbReference type="NCBI Taxonomy" id="30213"/>
    <lineage>
        <taxon>Eukaryota</taxon>
        <taxon>Metazoa</taxon>
        <taxon>Ecdysozoa</taxon>
        <taxon>Arthropoda</taxon>
        <taxon>Hexapoda</taxon>
        <taxon>Insecta</taxon>
        <taxon>Pterygota</taxon>
        <taxon>Neoptera</taxon>
        <taxon>Endopterygota</taxon>
        <taxon>Hymenoptera</taxon>
        <taxon>Apocrita</taxon>
        <taxon>Aculeata</taxon>
        <taxon>Vespoidea</taxon>
        <taxon>Vespidae</taxon>
        <taxon>Vespinae</taxon>
        <taxon>Vespula</taxon>
    </lineage>
</organism>
<sequence length="76" mass="8636">MATKKKIIQQQGGLMISSRLHILPDCILEWSSQSNSMEINTNCATDWQEICYYKEKLTTIDRDHTKATTSADACIL</sequence>
<name>A0A834NZJ7_VESPE</name>
<dbReference type="AlphaFoldDB" id="A0A834NZJ7"/>
<dbReference type="EMBL" id="JACSDY010000007">
    <property type="protein sequence ID" value="KAF7423070.1"/>
    <property type="molecule type" value="Genomic_DNA"/>
</dbReference>
<reference evidence="1" key="1">
    <citation type="journal article" date="2020" name="G3 (Bethesda)">
        <title>High-Quality Assemblies for Three Invasive Social Wasps from the &lt;i&gt;Vespula&lt;/i&gt; Genus.</title>
        <authorList>
            <person name="Harrop T.W.R."/>
            <person name="Guhlin J."/>
            <person name="McLaughlin G.M."/>
            <person name="Permina E."/>
            <person name="Stockwell P."/>
            <person name="Gilligan J."/>
            <person name="Le Lec M.F."/>
            <person name="Gruber M.A.M."/>
            <person name="Quinn O."/>
            <person name="Lovegrove M."/>
            <person name="Duncan E.J."/>
            <person name="Remnant E.J."/>
            <person name="Van Eeckhoven J."/>
            <person name="Graham B."/>
            <person name="Knapp R.A."/>
            <person name="Langford K.W."/>
            <person name="Kronenberg Z."/>
            <person name="Press M.O."/>
            <person name="Eacker S.M."/>
            <person name="Wilson-Rankin E.E."/>
            <person name="Purcell J."/>
            <person name="Lester P.J."/>
            <person name="Dearden P.K."/>
        </authorList>
    </citation>
    <scope>NUCLEOTIDE SEQUENCE</scope>
    <source>
        <strain evidence="1">Volc-1</strain>
    </source>
</reference>
<accession>A0A834NZJ7</accession>
<comment type="caution">
    <text evidence="1">The sequence shown here is derived from an EMBL/GenBank/DDBJ whole genome shotgun (WGS) entry which is preliminary data.</text>
</comment>
<evidence type="ECO:0000313" key="2">
    <source>
        <dbReference type="Proteomes" id="UP000600918"/>
    </source>
</evidence>
<dbReference type="Proteomes" id="UP000600918">
    <property type="component" value="Unassembled WGS sequence"/>
</dbReference>
<keyword evidence="2" id="KW-1185">Reference proteome</keyword>